<dbReference type="GO" id="GO:0004674">
    <property type="term" value="F:protein serine/threonine kinase activity"/>
    <property type="evidence" value="ECO:0007669"/>
    <property type="project" value="UniProtKB-KW"/>
</dbReference>
<keyword evidence="3 7" id="KW-0547">Nucleotide-binding</keyword>
<feature type="domain" description="Protein kinase" evidence="9">
    <location>
        <begin position="1"/>
        <end position="71"/>
    </location>
</feature>
<reference evidence="10 11" key="1">
    <citation type="journal article" date="2010" name="Cell">
        <title>The genome of Naegleria gruberi illuminates early eukaryotic versatility.</title>
        <authorList>
            <person name="Fritz-Laylin L.K."/>
            <person name="Prochnik S.E."/>
            <person name="Ginger M.L."/>
            <person name="Dacks J.B."/>
            <person name="Carpenter M.L."/>
            <person name="Field M.C."/>
            <person name="Kuo A."/>
            <person name="Paredez A."/>
            <person name="Chapman J."/>
            <person name="Pham J."/>
            <person name="Shu S."/>
            <person name="Neupane R."/>
            <person name="Cipriano M."/>
            <person name="Mancuso J."/>
            <person name="Tu H."/>
            <person name="Salamov A."/>
            <person name="Lindquist E."/>
            <person name="Shapiro H."/>
            <person name="Lucas S."/>
            <person name="Grigoriev I.V."/>
            <person name="Cande W.Z."/>
            <person name="Fulton C."/>
            <person name="Rokhsar D.S."/>
            <person name="Dawson S.C."/>
        </authorList>
    </citation>
    <scope>NUCLEOTIDE SEQUENCE [LARGE SCALE GENOMIC DNA]</scope>
    <source>
        <strain evidence="10 11">NEG-M</strain>
    </source>
</reference>
<protein>
    <submittedName>
        <fullName evidence="10">Predicted protein</fullName>
    </submittedName>
</protein>
<dbReference type="OrthoDB" id="4062651at2759"/>
<dbReference type="EMBL" id="GG738856">
    <property type="protein sequence ID" value="EFC47062.1"/>
    <property type="molecule type" value="Genomic_DNA"/>
</dbReference>
<keyword evidence="4" id="KW-0418">Kinase</keyword>
<keyword evidence="11" id="KW-1185">Reference proteome</keyword>
<evidence type="ECO:0000313" key="10">
    <source>
        <dbReference type="EMBL" id="EFC47062.1"/>
    </source>
</evidence>
<keyword evidence="5 7" id="KW-0067">ATP-binding</keyword>
<feature type="non-terminal residue" evidence="10">
    <location>
        <position position="71"/>
    </location>
</feature>
<dbReference type="RefSeq" id="XP_002679806.1">
    <property type="nucleotide sequence ID" value="XM_002679760.1"/>
</dbReference>
<proteinExistence type="predicted"/>
<dbReference type="InterPro" id="IPR030616">
    <property type="entry name" value="Aur-like"/>
</dbReference>
<dbReference type="Pfam" id="PF00069">
    <property type="entry name" value="Pkinase"/>
    <property type="match status" value="1"/>
</dbReference>
<feature type="cross-link" description="Glycyl lysine isopeptide (Lys-Gly) (interchain with G-Cter in SUMO2)" evidence="8">
    <location>
        <position position="12"/>
    </location>
</feature>
<evidence type="ECO:0000256" key="6">
    <source>
        <dbReference type="PIRSR" id="PIRSR630616-1"/>
    </source>
</evidence>
<evidence type="ECO:0000313" key="11">
    <source>
        <dbReference type="Proteomes" id="UP000006671"/>
    </source>
</evidence>
<dbReference type="GeneID" id="8860264"/>
<dbReference type="InterPro" id="IPR000719">
    <property type="entry name" value="Prot_kinase_dom"/>
</dbReference>
<dbReference type="OMA" id="HYFAPEM"/>
<dbReference type="InterPro" id="IPR011009">
    <property type="entry name" value="Kinase-like_dom_sf"/>
</dbReference>
<dbReference type="InterPro" id="IPR008271">
    <property type="entry name" value="Ser/Thr_kinase_AS"/>
</dbReference>
<feature type="binding site" evidence="7">
    <location>
        <position position="29"/>
    </location>
    <ligand>
        <name>ATP</name>
        <dbReference type="ChEBI" id="CHEBI:30616"/>
    </ligand>
</feature>
<keyword evidence="2" id="KW-0808">Transferase</keyword>
<dbReference type="PANTHER" id="PTHR24350">
    <property type="entry name" value="SERINE/THREONINE-PROTEIN KINASE IAL-RELATED"/>
    <property type="match status" value="1"/>
</dbReference>
<evidence type="ECO:0000256" key="4">
    <source>
        <dbReference type="ARBA" id="ARBA00022777"/>
    </source>
</evidence>
<accession>D2V7U4</accession>
<evidence type="ECO:0000256" key="8">
    <source>
        <dbReference type="PIRSR" id="PIRSR630616-3"/>
    </source>
</evidence>
<keyword evidence="1" id="KW-0723">Serine/threonine-protein kinase</keyword>
<dbReference type="Gene3D" id="1.10.510.10">
    <property type="entry name" value="Transferase(Phosphotransferase) domain 1"/>
    <property type="match status" value="1"/>
</dbReference>
<evidence type="ECO:0000256" key="1">
    <source>
        <dbReference type="ARBA" id="ARBA00022527"/>
    </source>
</evidence>
<dbReference type="PROSITE" id="PS50011">
    <property type="entry name" value="PROTEIN_KINASE_DOM"/>
    <property type="match status" value="1"/>
</dbReference>
<dbReference type="SUPFAM" id="SSF56112">
    <property type="entry name" value="Protein kinase-like (PK-like)"/>
    <property type="match status" value="1"/>
</dbReference>
<dbReference type="Proteomes" id="UP000006671">
    <property type="component" value="Unassembled WGS sequence"/>
</dbReference>
<dbReference type="InParanoid" id="D2V7U4"/>
<dbReference type="KEGG" id="ngr:NAEGRDRAFT_31907"/>
<evidence type="ECO:0000256" key="5">
    <source>
        <dbReference type="ARBA" id="ARBA00022840"/>
    </source>
</evidence>
<evidence type="ECO:0000256" key="2">
    <source>
        <dbReference type="ARBA" id="ARBA00022679"/>
    </source>
</evidence>
<dbReference type="AlphaFoldDB" id="D2V7U4"/>
<dbReference type="PROSITE" id="PS00108">
    <property type="entry name" value="PROTEIN_KINASE_ST"/>
    <property type="match status" value="1"/>
</dbReference>
<name>D2V7U4_NAEGR</name>
<evidence type="ECO:0000256" key="3">
    <source>
        <dbReference type="ARBA" id="ARBA00022741"/>
    </source>
</evidence>
<dbReference type="GO" id="GO:0005524">
    <property type="term" value="F:ATP binding"/>
    <property type="evidence" value="ECO:0007669"/>
    <property type="project" value="UniProtKB-KW"/>
</dbReference>
<evidence type="ECO:0000256" key="7">
    <source>
        <dbReference type="PIRSR" id="PIRSR630616-2"/>
    </source>
</evidence>
<sequence>MHSQKIAHRDIKPDNILLTKNKQMIKVCDFGFTRKDEKLMNTVMGTMKYIAPEMLESKRYDEAVDIWSLGI</sequence>
<evidence type="ECO:0000259" key="9">
    <source>
        <dbReference type="PROSITE" id="PS50011"/>
    </source>
</evidence>
<organism evidence="11">
    <name type="scientific">Naegleria gruberi</name>
    <name type="common">Amoeba</name>
    <dbReference type="NCBI Taxonomy" id="5762"/>
    <lineage>
        <taxon>Eukaryota</taxon>
        <taxon>Discoba</taxon>
        <taxon>Heterolobosea</taxon>
        <taxon>Tetramitia</taxon>
        <taxon>Eutetramitia</taxon>
        <taxon>Vahlkampfiidae</taxon>
        <taxon>Naegleria</taxon>
    </lineage>
</organism>
<dbReference type="VEuPathDB" id="AmoebaDB:NAEGRDRAFT_31907"/>
<dbReference type="eggNOG" id="KOG0597">
    <property type="taxonomic scope" value="Eukaryota"/>
</dbReference>
<gene>
    <name evidence="10" type="ORF">NAEGRDRAFT_31907</name>
</gene>
<feature type="active site" description="Proton acceptor" evidence="6">
    <location>
        <position position="10"/>
    </location>
</feature>